<evidence type="ECO:0000313" key="4">
    <source>
        <dbReference type="Proteomes" id="UP000651475"/>
    </source>
</evidence>
<sequence>MRRKESILTEKKGLLLLLLAFFLPEIFVSDNMLDTTVTDDPSGFSECSDMASPKFEGGSIAFNKYLKEHLKYPGKAYAERREGLVLVSCMVGADRTVSDVRAFKSPDPDMGNEAIRLIESTNGLWIPAKRNGQDVAALKYIPVPFHLDKVQIPEVKGKAGNKELIKYIVAALLFVAVLFYLKKRQG</sequence>
<organism evidence="3 4">
    <name type="scientific">Parabacteroides hominis</name>
    <dbReference type="NCBI Taxonomy" id="2763057"/>
    <lineage>
        <taxon>Bacteria</taxon>
        <taxon>Pseudomonadati</taxon>
        <taxon>Bacteroidota</taxon>
        <taxon>Bacteroidia</taxon>
        <taxon>Bacteroidales</taxon>
        <taxon>Tannerellaceae</taxon>
        <taxon>Parabacteroides</taxon>
    </lineage>
</organism>
<dbReference type="PROSITE" id="PS52015">
    <property type="entry name" value="TONB_CTD"/>
    <property type="match status" value="1"/>
</dbReference>
<reference evidence="3 4" key="1">
    <citation type="submission" date="2020-08" db="EMBL/GenBank/DDBJ databases">
        <title>Genome public.</title>
        <authorList>
            <person name="Liu C."/>
            <person name="Sun Q."/>
        </authorList>
    </citation>
    <scope>NUCLEOTIDE SEQUENCE [LARGE SCALE GENOMIC DNA]</scope>
    <source>
        <strain evidence="3 4">NSJ-79</strain>
    </source>
</reference>
<dbReference type="Proteomes" id="UP000651475">
    <property type="component" value="Unassembled WGS sequence"/>
</dbReference>
<keyword evidence="1" id="KW-1133">Transmembrane helix</keyword>
<keyword evidence="1" id="KW-0472">Membrane</keyword>
<dbReference type="Pfam" id="PF03544">
    <property type="entry name" value="TonB_C"/>
    <property type="match status" value="1"/>
</dbReference>
<evidence type="ECO:0000256" key="1">
    <source>
        <dbReference type="SAM" id="Phobius"/>
    </source>
</evidence>
<feature type="domain" description="TonB C-terminal" evidence="2">
    <location>
        <begin position="57"/>
        <end position="154"/>
    </location>
</feature>
<dbReference type="InterPro" id="IPR037682">
    <property type="entry name" value="TonB_C"/>
</dbReference>
<keyword evidence="4" id="KW-1185">Reference proteome</keyword>
<keyword evidence="1" id="KW-0812">Transmembrane</keyword>
<evidence type="ECO:0000313" key="3">
    <source>
        <dbReference type="EMBL" id="MBC5632236.1"/>
    </source>
</evidence>
<dbReference type="EMBL" id="JACOOJ010000006">
    <property type="protein sequence ID" value="MBC5632236.1"/>
    <property type="molecule type" value="Genomic_DNA"/>
</dbReference>
<comment type="caution">
    <text evidence="3">The sequence shown here is derived from an EMBL/GenBank/DDBJ whole genome shotgun (WGS) entry which is preliminary data.</text>
</comment>
<name>A0ABR7DLD3_9BACT</name>
<accession>A0ABR7DLD3</accession>
<gene>
    <name evidence="3" type="ORF">H8S65_05540</name>
</gene>
<dbReference type="SUPFAM" id="SSF74653">
    <property type="entry name" value="TolA/TonB C-terminal domain"/>
    <property type="match status" value="1"/>
</dbReference>
<feature type="transmembrane region" description="Helical" evidence="1">
    <location>
        <begin position="164"/>
        <end position="181"/>
    </location>
</feature>
<evidence type="ECO:0000259" key="2">
    <source>
        <dbReference type="PROSITE" id="PS52015"/>
    </source>
</evidence>
<dbReference type="RefSeq" id="WP_186929011.1">
    <property type="nucleotide sequence ID" value="NZ_JACOOJ010000006.1"/>
</dbReference>
<dbReference type="Gene3D" id="3.30.1150.10">
    <property type="match status" value="1"/>
</dbReference>
<proteinExistence type="predicted"/>
<protein>
    <submittedName>
        <fullName evidence="3">Energy transducer TonB</fullName>
    </submittedName>
</protein>